<dbReference type="InterPro" id="IPR050546">
    <property type="entry name" value="Glycosyl_Hydrlase_16"/>
</dbReference>
<dbReference type="InterPro" id="IPR006311">
    <property type="entry name" value="TAT_signal"/>
</dbReference>
<evidence type="ECO:0000259" key="3">
    <source>
        <dbReference type="PROSITE" id="PS51762"/>
    </source>
</evidence>
<comment type="caution">
    <text evidence="4">The sequence shown here is derived from an EMBL/GenBank/DDBJ whole genome shotgun (WGS) entry which is preliminary data.</text>
</comment>
<dbReference type="InterPro" id="IPR013320">
    <property type="entry name" value="ConA-like_dom_sf"/>
</dbReference>
<accession>A0A508SSI0</accession>
<dbReference type="PROSITE" id="PS51318">
    <property type="entry name" value="TAT"/>
    <property type="match status" value="1"/>
</dbReference>
<dbReference type="RefSeq" id="WP_139857589.1">
    <property type="nucleotide sequence ID" value="NZ_CAADFC020000004.1"/>
</dbReference>
<dbReference type="Gene3D" id="2.60.40.2030">
    <property type="match status" value="1"/>
</dbReference>
<keyword evidence="4" id="KW-0378">Hydrolase</keyword>
<organism evidence="4 5">
    <name type="scientific">Bradyrhizobium ivorense</name>
    <dbReference type="NCBI Taxonomy" id="2511166"/>
    <lineage>
        <taxon>Bacteria</taxon>
        <taxon>Pseudomonadati</taxon>
        <taxon>Pseudomonadota</taxon>
        <taxon>Alphaproteobacteria</taxon>
        <taxon>Hyphomicrobiales</taxon>
        <taxon>Nitrobacteraceae</taxon>
        <taxon>Bradyrhizobium</taxon>
    </lineage>
</organism>
<dbReference type="Proteomes" id="UP000328092">
    <property type="component" value="Unassembled WGS sequence"/>
</dbReference>
<feature type="signal peptide" evidence="2">
    <location>
        <begin position="1"/>
        <end position="32"/>
    </location>
</feature>
<proteinExistence type="inferred from homology"/>
<dbReference type="InterPro" id="IPR038081">
    <property type="entry name" value="CalX-like_sf"/>
</dbReference>
<evidence type="ECO:0000313" key="5">
    <source>
        <dbReference type="Proteomes" id="UP000328092"/>
    </source>
</evidence>
<dbReference type="PANTHER" id="PTHR10963:SF55">
    <property type="entry name" value="GLYCOSIDE HYDROLASE FAMILY 16 PROTEIN"/>
    <property type="match status" value="1"/>
</dbReference>
<dbReference type="EMBL" id="CAADFC020000004">
    <property type="protein sequence ID" value="VIO65775.1"/>
    <property type="molecule type" value="Genomic_DNA"/>
</dbReference>
<dbReference type="GO" id="GO:0005975">
    <property type="term" value="P:carbohydrate metabolic process"/>
    <property type="evidence" value="ECO:0007669"/>
    <property type="project" value="InterPro"/>
</dbReference>
<gene>
    <name evidence="4" type="primary">exsH_1</name>
    <name evidence="4" type="ORF">CI1B_08820</name>
</gene>
<dbReference type="EC" id="3.2.1.-" evidence="4"/>
<dbReference type="InterPro" id="IPR000757">
    <property type="entry name" value="Beta-glucanase-like"/>
</dbReference>
<evidence type="ECO:0000256" key="2">
    <source>
        <dbReference type="SAM" id="SignalP"/>
    </source>
</evidence>
<protein>
    <submittedName>
        <fullName evidence="4">Endo-1,3-1,4-beta-glycanase ExsH</fullName>
        <ecNumber evidence="4">3.2.1.-</ecNumber>
    </submittedName>
</protein>
<dbReference type="PANTHER" id="PTHR10963">
    <property type="entry name" value="GLYCOSYL HYDROLASE-RELATED"/>
    <property type="match status" value="1"/>
</dbReference>
<dbReference type="GO" id="GO:0004553">
    <property type="term" value="F:hydrolase activity, hydrolyzing O-glycosyl compounds"/>
    <property type="evidence" value="ECO:0007669"/>
    <property type="project" value="InterPro"/>
</dbReference>
<dbReference type="OrthoDB" id="9809583at2"/>
<dbReference type="PROSITE" id="PS51762">
    <property type="entry name" value="GH16_2"/>
    <property type="match status" value="1"/>
</dbReference>
<reference evidence="4" key="1">
    <citation type="submission" date="2019-02" db="EMBL/GenBank/DDBJ databases">
        <authorList>
            <person name="Pothier F.J."/>
        </authorList>
    </citation>
    <scope>NUCLEOTIDE SEQUENCE</scope>
    <source>
        <strain evidence="4">CI-1B</strain>
    </source>
</reference>
<dbReference type="AlphaFoldDB" id="A0A508SSI0"/>
<dbReference type="Gene3D" id="2.60.120.200">
    <property type="match status" value="1"/>
</dbReference>
<evidence type="ECO:0000256" key="1">
    <source>
        <dbReference type="ARBA" id="ARBA00006865"/>
    </source>
</evidence>
<keyword evidence="4" id="KW-0326">Glycosidase</keyword>
<keyword evidence="2" id="KW-0732">Signal</keyword>
<evidence type="ECO:0000313" key="4">
    <source>
        <dbReference type="EMBL" id="VIO65775.1"/>
    </source>
</evidence>
<name>A0A508SSI0_9BRAD</name>
<feature type="chain" id="PRO_5021483179" evidence="2">
    <location>
        <begin position="33"/>
        <end position="444"/>
    </location>
</feature>
<comment type="similarity">
    <text evidence="1">Belongs to the glycosyl hydrolase 16 family.</text>
</comment>
<keyword evidence="5" id="KW-1185">Reference proteome</keyword>
<feature type="domain" description="GH16" evidence="3">
    <location>
        <begin position="166"/>
        <end position="444"/>
    </location>
</feature>
<dbReference type="SUPFAM" id="SSF141072">
    <property type="entry name" value="CalX-like"/>
    <property type="match status" value="1"/>
</dbReference>
<dbReference type="SUPFAM" id="SSF49899">
    <property type="entry name" value="Concanavalin A-like lectins/glucanases"/>
    <property type="match status" value="1"/>
</dbReference>
<sequence length="444" mass="47784">MMRATRRTLLKGSVGLALTAIGPLTVFDTAAAADGVLSFGDATITVVDTTVGSAELWAEVPVKLTAPTTCTIVLEYETLNGNGTIGVLPGTATAGADFVVARGFLVFQPGEQVKLVRIPLVRPLEAGKSIILQISDYGYPLFGFAHTAGEVRSSEQPSIATAYANDEVALPPLPSHGSVIFSDRLLDRDFASDDGHSPSGAPCWQSRLATGRRQDGNRELGYYADPALNPETTVWGIDPATGCRFIQAEYHDEGLSDGQGGKLAPGWRKETPFRFSAAIVTSRTLFNRITIDSYVEFDIRMMKVPGSWPGLWLLPVAPGWPPEIDILEAYITASPQYRDDVIFSSIHWKGEKGPDARGAAMPLGLVEDGATLFSRFNRFGCLIGKQQIVYYFNDKPYCAMPNLVGAGPWYMLMDVAVGGPAGEPSDPGAFPARLYIAGVKVIQF</sequence>